<sequence length="374" mass="42361">MQEVTDLKSSKPHYEILDGLRGVAAILVVIFHVFEVHSHGDYKKLIINHAYLAVDFFFLLSGFVLAYAYDDRWDTMTLKDFFKRRIVRLQPMIIAGMLIGAILFYFQDSPGMGWAGIHDVPLWKMLLVMLIGFTVIPVGKGLDIRGWSEMHPLNGPAWSLFFEYIANIAYALVLRKTSKIVLTILTIIAAGITIQYALTNPAGNIIGGWTIDDPTQLRIGFTRLTFPFLAGLLLARIGKLRYTKNAFLSASLLLVVFLSVPHLGGDNNIWNRLFECFCIIILFPFVIWLGAGGKVHGKKTAGVCKFLGDISYPVYITHYPIAYVYMAWVTNNKLSLEQSWPYIILVVISAIAVAYLTMKFYDLPIRNWLRRKVL</sequence>
<evidence type="ECO:0000256" key="1">
    <source>
        <dbReference type="SAM" id="Phobius"/>
    </source>
</evidence>
<dbReference type="Proteomes" id="UP000198424">
    <property type="component" value="Unassembled WGS sequence"/>
</dbReference>
<proteinExistence type="predicted"/>
<dbReference type="PANTHER" id="PTHR23028">
    <property type="entry name" value="ACETYLTRANSFERASE"/>
    <property type="match status" value="1"/>
</dbReference>
<dbReference type="InterPro" id="IPR050879">
    <property type="entry name" value="Acyltransferase_3"/>
</dbReference>
<reference evidence="4 6" key="2">
    <citation type="submission" date="2016-11" db="EMBL/GenBank/DDBJ databases">
        <title>Whole genomes of Flavobacteriaceae.</title>
        <authorList>
            <person name="Stine C."/>
            <person name="Li C."/>
            <person name="Tadesse D."/>
        </authorList>
    </citation>
    <scope>NUCLEOTIDE SEQUENCE [LARGE SCALE GENOMIC DNA]</scope>
    <source>
        <strain evidence="4 6">ATCC 29551</strain>
    </source>
</reference>
<dbReference type="InterPro" id="IPR002656">
    <property type="entry name" value="Acyl_transf_3_dom"/>
</dbReference>
<dbReference type="AlphaFoldDB" id="A0A085ZWV9"/>
<dbReference type="STRING" id="991.IW20_23255"/>
<dbReference type="PANTHER" id="PTHR23028:SF134">
    <property type="entry name" value="PUTATIVE (AFU_ORTHOLOGUE AFUA_4G08520)-RELATED"/>
    <property type="match status" value="1"/>
</dbReference>
<protein>
    <submittedName>
        <fullName evidence="3">Acyltransferase</fullName>
    </submittedName>
</protein>
<dbReference type="GO" id="GO:0016747">
    <property type="term" value="F:acyltransferase activity, transferring groups other than amino-acyl groups"/>
    <property type="evidence" value="ECO:0007669"/>
    <property type="project" value="InterPro"/>
</dbReference>
<name>A0A085ZWV9_FLAHY</name>
<accession>A0A085ZWV9</accession>
<dbReference type="OrthoDB" id="9796461at2"/>
<gene>
    <name evidence="4" type="ORF">B0A62_09785</name>
    <name evidence="3" type="ORF">IW20_23255</name>
</gene>
<feature type="transmembrane region" description="Helical" evidence="1">
    <location>
        <begin position="118"/>
        <end position="136"/>
    </location>
</feature>
<evidence type="ECO:0000313" key="6">
    <source>
        <dbReference type="Proteomes" id="UP000198424"/>
    </source>
</evidence>
<organism evidence="3 5">
    <name type="scientific">Flavobacterium hydatis</name>
    <name type="common">Cytophaga aquatilis</name>
    <dbReference type="NCBI Taxonomy" id="991"/>
    <lineage>
        <taxon>Bacteria</taxon>
        <taxon>Pseudomonadati</taxon>
        <taxon>Bacteroidota</taxon>
        <taxon>Flavobacteriia</taxon>
        <taxon>Flavobacteriales</taxon>
        <taxon>Flavobacteriaceae</taxon>
        <taxon>Flavobacterium</taxon>
    </lineage>
</organism>
<keyword evidence="1" id="KW-0812">Transmembrane</keyword>
<feature type="transmembrane region" description="Helical" evidence="1">
    <location>
        <begin position="310"/>
        <end position="328"/>
    </location>
</feature>
<feature type="transmembrane region" description="Helical" evidence="1">
    <location>
        <begin position="269"/>
        <end position="289"/>
    </location>
</feature>
<keyword evidence="1" id="KW-1133">Transmembrane helix</keyword>
<feature type="transmembrane region" description="Helical" evidence="1">
    <location>
        <begin position="20"/>
        <end position="38"/>
    </location>
</feature>
<dbReference type="Pfam" id="PF01757">
    <property type="entry name" value="Acyl_transf_3"/>
    <property type="match status" value="1"/>
</dbReference>
<keyword evidence="3" id="KW-0012">Acyltransferase</keyword>
<evidence type="ECO:0000313" key="4">
    <source>
        <dbReference type="EMBL" id="OXA94485.1"/>
    </source>
</evidence>
<feature type="transmembrane region" description="Helical" evidence="1">
    <location>
        <begin position="89"/>
        <end position="106"/>
    </location>
</feature>
<evidence type="ECO:0000259" key="2">
    <source>
        <dbReference type="Pfam" id="PF01757"/>
    </source>
</evidence>
<feature type="domain" description="Acyltransferase 3" evidence="2">
    <location>
        <begin position="16"/>
        <end position="358"/>
    </location>
</feature>
<reference evidence="3 5" key="1">
    <citation type="submission" date="2014-07" db="EMBL/GenBank/DDBJ databases">
        <title>Genome of Flavobacterium hydatis DSM 2063.</title>
        <authorList>
            <person name="Pipes S.E."/>
            <person name="Stropko S.J."/>
            <person name="Newman J.D."/>
        </authorList>
    </citation>
    <scope>NUCLEOTIDE SEQUENCE [LARGE SCALE GENOMIC DNA]</scope>
    <source>
        <strain evidence="3 5">DSM 2063</strain>
    </source>
</reference>
<feature type="transmembrane region" description="Helical" evidence="1">
    <location>
        <begin position="246"/>
        <end position="263"/>
    </location>
</feature>
<dbReference type="RefSeq" id="WP_035627923.1">
    <property type="nucleotide sequence ID" value="NZ_JBEWQG010000029.1"/>
</dbReference>
<feature type="transmembrane region" description="Helical" evidence="1">
    <location>
        <begin position="180"/>
        <end position="197"/>
    </location>
</feature>
<dbReference type="EMBL" id="MUGY01000009">
    <property type="protein sequence ID" value="OXA94485.1"/>
    <property type="molecule type" value="Genomic_DNA"/>
</dbReference>
<evidence type="ECO:0000313" key="5">
    <source>
        <dbReference type="Proteomes" id="UP000028712"/>
    </source>
</evidence>
<keyword evidence="6" id="KW-1185">Reference proteome</keyword>
<keyword evidence="1" id="KW-0472">Membrane</keyword>
<feature type="transmembrane region" description="Helical" evidence="1">
    <location>
        <begin position="217"/>
        <end position="234"/>
    </location>
</feature>
<feature type="transmembrane region" description="Helical" evidence="1">
    <location>
        <begin position="50"/>
        <end position="69"/>
    </location>
</feature>
<keyword evidence="3" id="KW-0808">Transferase</keyword>
<dbReference type="EMBL" id="JPRM01000050">
    <property type="protein sequence ID" value="KFF08923.1"/>
    <property type="molecule type" value="Genomic_DNA"/>
</dbReference>
<dbReference type="eggNOG" id="COG1835">
    <property type="taxonomic scope" value="Bacteria"/>
</dbReference>
<evidence type="ECO:0000313" key="3">
    <source>
        <dbReference type="EMBL" id="KFF08923.1"/>
    </source>
</evidence>
<feature type="transmembrane region" description="Helical" evidence="1">
    <location>
        <begin position="340"/>
        <end position="361"/>
    </location>
</feature>
<comment type="caution">
    <text evidence="3">The sequence shown here is derived from an EMBL/GenBank/DDBJ whole genome shotgun (WGS) entry which is preliminary data.</text>
</comment>
<dbReference type="Proteomes" id="UP000028712">
    <property type="component" value="Unassembled WGS sequence"/>
</dbReference>